<evidence type="ECO:0000313" key="11">
    <source>
        <dbReference type="Proteomes" id="UP000051645"/>
    </source>
</evidence>
<dbReference type="InterPro" id="IPR018485">
    <property type="entry name" value="FGGY_C"/>
</dbReference>
<dbReference type="Proteomes" id="UP000051645">
    <property type="component" value="Unassembled WGS sequence"/>
</dbReference>
<dbReference type="GO" id="GO:0005524">
    <property type="term" value="F:ATP binding"/>
    <property type="evidence" value="ECO:0007669"/>
    <property type="project" value="UniProtKB-KW"/>
</dbReference>
<dbReference type="CDD" id="cd07769">
    <property type="entry name" value="ASKHA_NBD_FGGY_GK"/>
    <property type="match status" value="1"/>
</dbReference>
<dbReference type="OrthoDB" id="9805576at2"/>
<dbReference type="PANTHER" id="PTHR10196:SF69">
    <property type="entry name" value="GLYCEROL KINASE"/>
    <property type="match status" value="1"/>
</dbReference>
<keyword evidence="2" id="KW-0808">Transferase</keyword>
<dbReference type="GO" id="GO:0004370">
    <property type="term" value="F:glycerol kinase activity"/>
    <property type="evidence" value="ECO:0007669"/>
    <property type="project" value="TreeGrafter"/>
</dbReference>
<keyword evidence="11" id="KW-1185">Reference proteome</keyword>
<evidence type="ECO:0000256" key="2">
    <source>
        <dbReference type="ARBA" id="ARBA00022679"/>
    </source>
</evidence>
<proteinExistence type="inferred from homology"/>
<dbReference type="STRING" id="81857.IV38_GL000771"/>
<dbReference type="RefSeq" id="WP_057769240.1">
    <property type="nucleotide sequence ID" value="NZ_JQAT01000002.1"/>
</dbReference>
<sequence length="481" mass="52653">MVPLTLAIDQSTQGTKVMLVESNGTIRFKTSRSHRQLISDAGWISHDLNEVENNLNELIRTALDHRQDGCIQSVAITNQRETAACWSRSTGQPLAPAIVWQDNRAEKLTDELAQHKLAADIQTRTGLALSPYFTAAKFDWLLQNVPAVQQAHKQDDLCFGTIDSWLVFILTNGQAFKTEPSNACRTQLMDLDSCEWDADLCKFFGVPMAALPTIVDSDSSFGMTNLFGLLSEPVPITSVLGDSQAALYAEGCRQAGQLKVTFGTGSSIMLNTGDQQIANIDGLNTSIAWRKQGRTTYVLEGNVNYSGAIVSWLKNNLHLIDDPAVTDEMAQQASPADTTMLIPAFSGMAAPYNLPAMKAILSGMTMLTGRNEIVRAGLNAVAYQIADILRLMRKAFPTLELVHADGGMIKNHYLMQRLSDMTQQKIAVSSVQELSGVGTALNGMPVESLPHFEQTLYEAKMPIKQAQQQIAAWQTQIAQFA</sequence>
<evidence type="ECO:0000259" key="8">
    <source>
        <dbReference type="Pfam" id="PF02782"/>
    </source>
</evidence>
<dbReference type="InterPro" id="IPR018483">
    <property type="entry name" value="Carb_kinase_FGGY_CS"/>
</dbReference>
<evidence type="ECO:0000313" key="12">
    <source>
        <dbReference type="Proteomes" id="UP000051751"/>
    </source>
</evidence>
<dbReference type="InterPro" id="IPR018484">
    <property type="entry name" value="FGGY_N"/>
</dbReference>
<organism evidence="10 11">
    <name type="scientific">Lactobacillus selangorensis</name>
    <dbReference type="NCBI Taxonomy" id="81857"/>
    <lineage>
        <taxon>Bacteria</taxon>
        <taxon>Bacillati</taxon>
        <taxon>Bacillota</taxon>
        <taxon>Bacilli</taxon>
        <taxon>Lactobacillales</taxon>
        <taxon>Lactobacillaceae</taxon>
        <taxon>Lactobacillus</taxon>
    </lineage>
</organism>
<dbReference type="EMBL" id="JQAT01000002">
    <property type="protein sequence ID" value="KRN28572.1"/>
    <property type="molecule type" value="Genomic_DNA"/>
</dbReference>
<evidence type="ECO:0000256" key="5">
    <source>
        <dbReference type="ARBA" id="ARBA00022840"/>
    </source>
</evidence>
<dbReference type="InterPro" id="IPR000577">
    <property type="entry name" value="Carb_kinase_FGGY"/>
</dbReference>
<evidence type="ECO:0000313" key="10">
    <source>
        <dbReference type="EMBL" id="KRN33018.1"/>
    </source>
</evidence>
<evidence type="ECO:0000313" key="9">
    <source>
        <dbReference type="EMBL" id="KRN28572.1"/>
    </source>
</evidence>
<dbReference type="PROSITE" id="PS00933">
    <property type="entry name" value="FGGY_KINASES_1"/>
    <property type="match status" value="1"/>
</dbReference>
<keyword evidence="5" id="KW-0067">ATP-binding</keyword>
<feature type="domain" description="Carbohydrate kinase FGGY N-terminal" evidence="7">
    <location>
        <begin position="5"/>
        <end position="247"/>
    </location>
</feature>
<dbReference type="GO" id="GO:0006071">
    <property type="term" value="P:glycerol metabolic process"/>
    <property type="evidence" value="ECO:0007669"/>
    <property type="project" value="TreeGrafter"/>
</dbReference>
<dbReference type="Pfam" id="PF02782">
    <property type="entry name" value="FGGY_C"/>
    <property type="match status" value="1"/>
</dbReference>
<gene>
    <name evidence="9" type="ORF">IV38_GL000771</name>
    <name evidence="10" type="ORF">IV40_GL001082</name>
</gene>
<dbReference type="Gene3D" id="3.30.420.40">
    <property type="match status" value="2"/>
</dbReference>
<dbReference type="SUPFAM" id="SSF53067">
    <property type="entry name" value="Actin-like ATPase domain"/>
    <property type="match status" value="2"/>
</dbReference>
<keyword evidence="3" id="KW-0547">Nucleotide-binding</keyword>
<dbReference type="AlphaFoldDB" id="A0A0R2G7C3"/>
<keyword evidence="4 10" id="KW-0418">Kinase</keyword>
<evidence type="ECO:0000256" key="4">
    <source>
        <dbReference type="ARBA" id="ARBA00022777"/>
    </source>
</evidence>
<protein>
    <recommendedName>
        <fullName evidence="6">ATP:glycerol 3-phosphotransferase</fullName>
    </recommendedName>
</protein>
<evidence type="ECO:0000256" key="1">
    <source>
        <dbReference type="ARBA" id="ARBA00009156"/>
    </source>
</evidence>
<dbReference type="Proteomes" id="UP000051751">
    <property type="component" value="Unassembled WGS sequence"/>
</dbReference>
<dbReference type="PANTHER" id="PTHR10196">
    <property type="entry name" value="SUGAR KINASE"/>
    <property type="match status" value="1"/>
</dbReference>
<comment type="similarity">
    <text evidence="1">Belongs to the FGGY kinase family.</text>
</comment>
<evidence type="ECO:0000259" key="7">
    <source>
        <dbReference type="Pfam" id="PF00370"/>
    </source>
</evidence>
<evidence type="ECO:0000256" key="3">
    <source>
        <dbReference type="ARBA" id="ARBA00022741"/>
    </source>
</evidence>
<evidence type="ECO:0000256" key="6">
    <source>
        <dbReference type="ARBA" id="ARBA00043149"/>
    </source>
</evidence>
<accession>A0A0R2G7C3</accession>
<dbReference type="InterPro" id="IPR043129">
    <property type="entry name" value="ATPase_NBD"/>
</dbReference>
<comment type="caution">
    <text evidence="10">The sequence shown here is derived from an EMBL/GenBank/DDBJ whole genome shotgun (WGS) entry which is preliminary data.</text>
</comment>
<reference evidence="11 12" key="1">
    <citation type="journal article" date="2015" name="Genome Announc.">
        <title>Expanding the biotechnology potential of lactobacilli through comparative genomics of 213 strains and associated genera.</title>
        <authorList>
            <person name="Sun Z."/>
            <person name="Harris H.M."/>
            <person name="McCann A."/>
            <person name="Guo C."/>
            <person name="Argimon S."/>
            <person name="Zhang W."/>
            <person name="Yang X."/>
            <person name="Jeffery I.B."/>
            <person name="Cooney J.C."/>
            <person name="Kagawa T.F."/>
            <person name="Liu W."/>
            <person name="Song Y."/>
            <person name="Salvetti E."/>
            <person name="Wrobel A."/>
            <person name="Rasinkangas P."/>
            <person name="Parkhill J."/>
            <person name="Rea M.C."/>
            <person name="O'Sullivan O."/>
            <person name="Ritari J."/>
            <person name="Douillard F.P."/>
            <person name="Paul Ross R."/>
            <person name="Yang R."/>
            <person name="Briner A.E."/>
            <person name="Felis G.E."/>
            <person name="de Vos W.M."/>
            <person name="Barrangou R."/>
            <person name="Klaenhammer T.R."/>
            <person name="Caufield P.W."/>
            <person name="Cui Y."/>
            <person name="Zhang H."/>
            <person name="O'Toole P.W."/>
        </authorList>
    </citation>
    <scope>NUCLEOTIDE SEQUENCE [LARGE SCALE GENOMIC DNA]</scope>
    <source>
        <strain evidence="9 12">ATCC BAA-66</strain>
        <strain evidence="10 11">DSM 13344</strain>
    </source>
</reference>
<dbReference type="GO" id="GO:0046167">
    <property type="term" value="P:glycerol-3-phosphate biosynthetic process"/>
    <property type="evidence" value="ECO:0007669"/>
    <property type="project" value="TreeGrafter"/>
</dbReference>
<dbReference type="GO" id="GO:0006641">
    <property type="term" value="P:triglyceride metabolic process"/>
    <property type="evidence" value="ECO:0007669"/>
    <property type="project" value="TreeGrafter"/>
</dbReference>
<dbReference type="PIRSF" id="PIRSF000538">
    <property type="entry name" value="GlpK"/>
    <property type="match status" value="1"/>
</dbReference>
<dbReference type="EMBL" id="JQAZ01000002">
    <property type="protein sequence ID" value="KRN33018.1"/>
    <property type="molecule type" value="Genomic_DNA"/>
</dbReference>
<feature type="domain" description="Carbohydrate kinase FGGY C-terminal" evidence="8">
    <location>
        <begin position="259"/>
        <end position="443"/>
    </location>
</feature>
<dbReference type="Pfam" id="PF00370">
    <property type="entry name" value="FGGY_N"/>
    <property type="match status" value="1"/>
</dbReference>
<name>A0A0R2G7C3_9LACO</name>
<dbReference type="PATRIC" id="fig|81857.3.peg.773"/>